<evidence type="ECO:0000256" key="1">
    <source>
        <dbReference type="ARBA" id="ARBA00005776"/>
    </source>
</evidence>
<reference evidence="3 4" key="1">
    <citation type="submission" date="2017-06" db="EMBL/GenBank/DDBJ databases">
        <title>Aedes aegypti genome working group (AGWG) sequencing and assembly.</title>
        <authorList>
            <consortium name="Aedes aegypti Genome Working Group (AGWG)"/>
            <person name="Matthews B.J."/>
        </authorList>
    </citation>
    <scope>NUCLEOTIDE SEQUENCE [LARGE SCALE GENOMIC DNA]</scope>
    <source>
        <strain evidence="3 4">LVP_AGWG</strain>
    </source>
</reference>
<proteinExistence type="inferred from homology"/>
<dbReference type="GO" id="GO:0005634">
    <property type="term" value="C:nucleus"/>
    <property type="evidence" value="ECO:0007669"/>
    <property type="project" value="TreeGrafter"/>
</dbReference>
<dbReference type="SMART" id="SM00471">
    <property type="entry name" value="HDc"/>
    <property type="match status" value="1"/>
</dbReference>
<dbReference type="AlphaFoldDB" id="A0A1S4FD36"/>
<reference evidence="3" key="2">
    <citation type="submission" date="2021-02" db="UniProtKB">
        <authorList>
            <consortium name="EnsemblMetazoa"/>
        </authorList>
    </citation>
    <scope>IDENTIFICATION</scope>
    <source>
        <strain evidence="3">LVP_AGWG</strain>
    </source>
</reference>
<dbReference type="CDD" id="cd00077">
    <property type="entry name" value="HDc"/>
    <property type="match status" value="1"/>
</dbReference>
<dbReference type="Gene3D" id="1.10.3210.10">
    <property type="entry name" value="Hypothetical protein af1432"/>
    <property type="match status" value="1"/>
</dbReference>
<evidence type="ECO:0000259" key="2">
    <source>
        <dbReference type="SMART" id="SM00471"/>
    </source>
</evidence>
<dbReference type="PANTHER" id="PTHR11373:SF4">
    <property type="entry name" value="DEOXYNUCLEOSIDE TRIPHOSPHATE TRIPHOSPHOHYDROLASE SAMHD1"/>
    <property type="match status" value="1"/>
</dbReference>
<dbReference type="EnsemblMetazoa" id="AAEL006226-RA">
    <property type="protein sequence ID" value="AAEL006226-PA"/>
    <property type="gene ID" value="AAEL006226"/>
</dbReference>
<dbReference type="FunCoup" id="A0A1S4FD36">
    <property type="interactions" value="724"/>
</dbReference>
<keyword evidence="4" id="KW-1185">Reference proteome</keyword>
<dbReference type="InterPro" id="IPR006674">
    <property type="entry name" value="HD_domain"/>
</dbReference>
<dbReference type="InParanoid" id="A0A1S4FD36"/>
<name>A0A1S4FD36_AEDAE</name>
<gene>
    <name evidence="3" type="primary">5567623</name>
</gene>
<dbReference type="Proteomes" id="UP000008820">
    <property type="component" value="Chromosome 2"/>
</dbReference>
<evidence type="ECO:0000313" key="3">
    <source>
        <dbReference type="EnsemblMetazoa" id="AAEL006226-PB"/>
    </source>
</evidence>
<dbReference type="InterPro" id="IPR003607">
    <property type="entry name" value="HD/PDEase_dom"/>
</dbReference>
<protein>
    <recommendedName>
        <fullName evidence="2">HD/PDEase domain-containing protein</fullName>
    </recommendedName>
</protein>
<dbReference type="OrthoDB" id="9991235at2759"/>
<sequence>MMHADLCIKDMRRAIYQSLLSPEMENSWTICDPVHGKVTYPAYVQQIVDTPQFQRLRNLKQLGTSSKVFPSGTHTRFEHCLGVCHSAEKLLKILEQNSGVHINHIHRKCVILAGLLHDVGHGPFSHMWEDFVHNGSDKLWTHEQSSCDMARQLFKENGIKLSEEAYEHYYAEQLIYALITGNQEALKTLLTGDTMYLSEIVHNKHYKIDVDKWDYLLRDLFYLGNAVQIGTQFVRLFDHARVVRDDSDITHIGYRASDYHDIVALFEARTKLHIECYQHPTILGLEKLMIDALTLAEESGFRLRGTRISEAHLSPDVYLYLDDTIVSLIECSGDSSELMGAQQLLARIRLRQLYTRIHTSTDGPCDIEDLNKRFGSEEFFQVRKRIPYASQMAPRDVPLYELINSEARLIDGSNVVGEVMNALGEQGFFEQYIVYCKSMDPKVINSAREYLSRQGTNQSVQ</sequence>
<dbReference type="GO" id="GO:0006203">
    <property type="term" value="P:dGTP catabolic process"/>
    <property type="evidence" value="ECO:0007669"/>
    <property type="project" value="TreeGrafter"/>
</dbReference>
<dbReference type="EnsemblMetazoa" id="AAEL006226-RB">
    <property type="protein sequence ID" value="AAEL006226-PB"/>
    <property type="gene ID" value="AAEL006226"/>
</dbReference>
<dbReference type="InterPro" id="IPR050135">
    <property type="entry name" value="dGTPase-like"/>
</dbReference>
<comment type="similarity">
    <text evidence="1">Belongs to the SAMHD1 family.</text>
</comment>
<dbReference type="Pfam" id="PF01966">
    <property type="entry name" value="HD"/>
    <property type="match status" value="1"/>
</dbReference>
<dbReference type="VEuPathDB" id="VectorBase:AAEL006226"/>
<dbReference type="SUPFAM" id="SSF109604">
    <property type="entry name" value="HD-domain/PDEase-like"/>
    <property type="match status" value="1"/>
</dbReference>
<accession>A0A1S4FD36</accession>
<dbReference type="PANTHER" id="PTHR11373">
    <property type="entry name" value="DEOXYNUCLEOSIDE TRIPHOSPHATE TRIPHOSPHOHYDROLASE"/>
    <property type="match status" value="1"/>
</dbReference>
<organism evidence="3 4">
    <name type="scientific">Aedes aegypti</name>
    <name type="common">Yellowfever mosquito</name>
    <name type="synonym">Culex aegypti</name>
    <dbReference type="NCBI Taxonomy" id="7159"/>
    <lineage>
        <taxon>Eukaryota</taxon>
        <taxon>Metazoa</taxon>
        <taxon>Ecdysozoa</taxon>
        <taxon>Arthropoda</taxon>
        <taxon>Hexapoda</taxon>
        <taxon>Insecta</taxon>
        <taxon>Pterygota</taxon>
        <taxon>Neoptera</taxon>
        <taxon>Endopterygota</taxon>
        <taxon>Diptera</taxon>
        <taxon>Nematocera</taxon>
        <taxon>Culicoidea</taxon>
        <taxon>Culicidae</taxon>
        <taxon>Culicinae</taxon>
        <taxon>Aedini</taxon>
        <taxon>Aedes</taxon>
        <taxon>Stegomyia</taxon>
    </lineage>
</organism>
<feature type="domain" description="HD/PDEase" evidence="2">
    <location>
        <begin position="72"/>
        <end position="225"/>
    </location>
</feature>
<evidence type="ECO:0000313" key="4">
    <source>
        <dbReference type="Proteomes" id="UP000008820"/>
    </source>
</evidence>
<dbReference type="GO" id="GO:0008832">
    <property type="term" value="F:dGTPase activity"/>
    <property type="evidence" value="ECO:0007669"/>
    <property type="project" value="TreeGrafter"/>
</dbReference>